<dbReference type="Gene3D" id="3.90.79.10">
    <property type="entry name" value="Nucleoside Triphosphate Pyrophosphohydrolase"/>
    <property type="match status" value="2"/>
</dbReference>
<dbReference type="EMBL" id="JAVREO010000003">
    <property type="protein sequence ID" value="MDT0266100.1"/>
    <property type="molecule type" value="Genomic_DNA"/>
</dbReference>
<dbReference type="SUPFAM" id="SSF55811">
    <property type="entry name" value="Nudix"/>
    <property type="match status" value="2"/>
</dbReference>
<keyword evidence="7" id="KW-1185">Reference proteome</keyword>
<evidence type="ECO:0000256" key="3">
    <source>
        <dbReference type="ARBA" id="ARBA00022842"/>
    </source>
</evidence>
<organism evidence="6 7">
    <name type="scientific">Streptomyces chisholmiae</name>
    <dbReference type="NCBI Taxonomy" id="3075540"/>
    <lineage>
        <taxon>Bacteria</taxon>
        <taxon>Bacillati</taxon>
        <taxon>Actinomycetota</taxon>
        <taxon>Actinomycetes</taxon>
        <taxon>Kitasatosporales</taxon>
        <taxon>Streptomycetaceae</taxon>
        <taxon>Streptomyces</taxon>
    </lineage>
</organism>
<proteinExistence type="predicted"/>
<evidence type="ECO:0000256" key="4">
    <source>
        <dbReference type="SAM" id="MobiDB-lite"/>
    </source>
</evidence>
<feature type="domain" description="Nudix hydrolase" evidence="5">
    <location>
        <begin position="176"/>
        <end position="304"/>
    </location>
</feature>
<name>A0ABU2JM98_9ACTN</name>
<dbReference type="CDD" id="cd02883">
    <property type="entry name" value="NUDIX_Hydrolase"/>
    <property type="match status" value="1"/>
</dbReference>
<dbReference type="PROSITE" id="PS51462">
    <property type="entry name" value="NUDIX"/>
    <property type="match status" value="1"/>
</dbReference>
<protein>
    <submittedName>
        <fullName evidence="6">NUDIX domain-containing protein</fullName>
    </submittedName>
</protein>
<feature type="region of interest" description="Disordered" evidence="4">
    <location>
        <begin position="315"/>
        <end position="337"/>
    </location>
</feature>
<dbReference type="InterPro" id="IPR000086">
    <property type="entry name" value="NUDIX_hydrolase_dom"/>
</dbReference>
<evidence type="ECO:0000256" key="1">
    <source>
        <dbReference type="ARBA" id="ARBA00001946"/>
    </source>
</evidence>
<dbReference type="PANTHER" id="PTHR43046:SF12">
    <property type="entry name" value="GDP-MANNOSE MANNOSYL HYDROLASE"/>
    <property type="match status" value="1"/>
</dbReference>
<evidence type="ECO:0000313" key="6">
    <source>
        <dbReference type="EMBL" id="MDT0266100.1"/>
    </source>
</evidence>
<dbReference type="Proteomes" id="UP001183410">
    <property type="component" value="Unassembled WGS sequence"/>
</dbReference>
<dbReference type="PANTHER" id="PTHR43046">
    <property type="entry name" value="GDP-MANNOSE MANNOSYL HYDROLASE"/>
    <property type="match status" value="1"/>
</dbReference>
<reference evidence="7" key="1">
    <citation type="submission" date="2023-07" db="EMBL/GenBank/DDBJ databases">
        <title>30 novel species of actinomycetes from the DSMZ collection.</title>
        <authorList>
            <person name="Nouioui I."/>
        </authorList>
    </citation>
    <scope>NUCLEOTIDE SEQUENCE [LARGE SCALE GENOMIC DNA]</scope>
    <source>
        <strain evidence="7">DSM 44915</strain>
    </source>
</reference>
<gene>
    <name evidence="6" type="ORF">RM844_07300</name>
</gene>
<keyword evidence="2" id="KW-0378">Hydrolase</keyword>
<keyword evidence="3" id="KW-0460">Magnesium</keyword>
<evidence type="ECO:0000259" key="5">
    <source>
        <dbReference type="PROSITE" id="PS51462"/>
    </source>
</evidence>
<evidence type="ECO:0000313" key="7">
    <source>
        <dbReference type="Proteomes" id="UP001183410"/>
    </source>
</evidence>
<sequence>MTTVSALVTDPSGGVLLVRAPDGGRWALPSGPVLPGAAPRESCVRCVTAATGLVPKLGAPLVTGWYGDGRAGARATRLVFDGGRISASAVPRVRGLRAVPPEVRFVPPAELPSVAGAAEASVAEAALAARAGGRTAYLEDGRPPRVLELMTTYGIVPWVHSGSAWVWHPEPVPTEVPIRQSWVWVFAPDGRVVLYVDTAGHIGLPGGTLEPFEHRDPVAAAVREVREETQISITPPRYLGYLLDHPPGGGPVARVRMAAAITAVGPVAPDPATGTVHRRLLVPPQLIAEVCGWGPGADAQTAAAIRAGRALGVAEPDPEAPVTELPAGGVSGQPASI</sequence>
<comment type="caution">
    <text evidence="6">The sequence shown here is derived from an EMBL/GenBank/DDBJ whole genome shotgun (WGS) entry which is preliminary data.</text>
</comment>
<comment type="cofactor">
    <cofactor evidence="1">
        <name>Mg(2+)</name>
        <dbReference type="ChEBI" id="CHEBI:18420"/>
    </cofactor>
</comment>
<dbReference type="Pfam" id="PF00293">
    <property type="entry name" value="NUDIX"/>
    <property type="match status" value="2"/>
</dbReference>
<accession>A0ABU2JM98</accession>
<evidence type="ECO:0000256" key="2">
    <source>
        <dbReference type="ARBA" id="ARBA00022801"/>
    </source>
</evidence>
<dbReference type="RefSeq" id="WP_311666099.1">
    <property type="nucleotide sequence ID" value="NZ_JAVREO010000003.1"/>
</dbReference>
<dbReference type="InterPro" id="IPR015797">
    <property type="entry name" value="NUDIX_hydrolase-like_dom_sf"/>
</dbReference>